<dbReference type="GO" id="GO:0003917">
    <property type="term" value="F:DNA topoisomerase type I (single strand cut, ATP-independent) activity"/>
    <property type="evidence" value="ECO:0007669"/>
    <property type="project" value="InterPro"/>
</dbReference>
<evidence type="ECO:0000256" key="2">
    <source>
        <dbReference type="ARBA" id="ARBA00022833"/>
    </source>
</evidence>
<dbReference type="SMART" id="SM00437">
    <property type="entry name" value="TOP1Ac"/>
    <property type="match status" value="1"/>
</dbReference>
<dbReference type="GO" id="GO:0006265">
    <property type="term" value="P:DNA topological change"/>
    <property type="evidence" value="ECO:0007669"/>
    <property type="project" value="InterPro"/>
</dbReference>
<gene>
    <name evidence="7" type="ORF">S01H4_40037</name>
</gene>
<dbReference type="InterPro" id="IPR013824">
    <property type="entry name" value="Topo_IA_cen_sub1"/>
</dbReference>
<keyword evidence="4" id="KW-0238">DNA-binding</keyword>
<feature type="non-terminal residue" evidence="7">
    <location>
        <position position="1"/>
    </location>
</feature>
<dbReference type="PROSITE" id="PS52039">
    <property type="entry name" value="TOPO_IA_2"/>
    <property type="match status" value="1"/>
</dbReference>
<evidence type="ECO:0000256" key="1">
    <source>
        <dbReference type="ARBA" id="ARBA00022723"/>
    </source>
</evidence>
<comment type="caution">
    <text evidence="7">The sequence shown here is derived from an EMBL/GenBank/DDBJ whole genome shotgun (WGS) entry which is preliminary data.</text>
</comment>
<evidence type="ECO:0000256" key="4">
    <source>
        <dbReference type="ARBA" id="ARBA00023125"/>
    </source>
</evidence>
<keyword evidence="5" id="KW-0413">Isomerase</keyword>
<keyword evidence="1" id="KW-0479">Metal-binding</keyword>
<evidence type="ECO:0000313" key="7">
    <source>
        <dbReference type="EMBL" id="GAH03804.1"/>
    </source>
</evidence>
<organism evidence="7">
    <name type="scientific">marine sediment metagenome</name>
    <dbReference type="NCBI Taxonomy" id="412755"/>
    <lineage>
        <taxon>unclassified sequences</taxon>
        <taxon>metagenomes</taxon>
        <taxon>ecological metagenomes</taxon>
    </lineage>
</organism>
<dbReference type="EMBL" id="BART01021763">
    <property type="protein sequence ID" value="GAH03804.1"/>
    <property type="molecule type" value="Genomic_DNA"/>
</dbReference>
<dbReference type="GO" id="GO:0006310">
    <property type="term" value="P:DNA recombination"/>
    <property type="evidence" value="ECO:0007669"/>
    <property type="project" value="TreeGrafter"/>
</dbReference>
<name>X1DFG5_9ZZZZ</name>
<dbReference type="Gene3D" id="1.10.460.10">
    <property type="entry name" value="Topoisomerase I, domain 2"/>
    <property type="match status" value="1"/>
</dbReference>
<dbReference type="InterPro" id="IPR003602">
    <property type="entry name" value="Topo_IA_DNA-bd_dom"/>
</dbReference>
<reference evidence="7" key="1">
    <citation type="journal article" date="2014" name="Front. Microbiol.">
        <title>High frequency of phylogenetically diverse reductive dehalogenase-homologous genes in deep subseafloor sedimentary metagenomes.</title>
        <authorList>
            <person name="Kawai M."/>
            <person name="Futagami T."/>
            <person name="Toyoda A."/>
            <person name="Takaki Y."/>
            <person name="Nishi S."/>
            <person name="Hori S."/>
            <person name="Arai W."/>
            <person name="Tsubouchi T."/>
            <person name="Morono Y."/>
            <person name="Uchiyama I."/>
            <person name="Ito T."/>
            <person name="Fujiyama A."/>
            <person name="Inagaki F."/>
            <person name="Takami H."/>
        </authorList>
    </citation>
    <scope>NUCLEOTIDE SEQUENCE</scope>
    <source>
        <strain evidence="7">Expedition CK06-06</strain>
    </source>
</reference>
<sequence length="263" mass="29757">ILHAGGDATGEELEKKLVSHSKGLKQIDFFPEYFVLDILVYKNKCIGVLGMDINTNKIEIHPASNIVIATIDINGEPFIANGSNFIEQNWIKFYPYYKRRDVFIPQFKEGQIITVTGKELLDKKTKPPVRYTQGMLVEKMEELGLGTKATRHTIIQNLILRGYVSGNPLQPSEKAIAVVKMLKKHAEKISSPDMTSELEMYMDGIVRGDETKEDVVDRSRKMLSEVMTVLQNEKDEIVIEDLPLFVAYDIYGGDIFESALLVE</sequence>
<dbReference type="PANTHER" id="PTHR11390">
    <property type="entry name" value="PROKARYOTIC DNA TOPOISOMERASE"/>
    <property type="match status" value="1"/>
</dbReference>
<dbReference type="InterPro" id="IPR036188">
    <property type="entry name" value="FAD/NAD-bd_sf"/>
</dbReference>
<dbReference type="GO" id="GO:0003677">
    <property type="term" value="F:DNA binding"/>
    <property type="evidence" value="ECO:0007669"/>
    <property type="project" value="UniProtKB-KW"/>
</dbReference>
<dbReference type="Pfam" id="PF01131">
    <property type="entry name" value="Topoisom_bac"/>
    <property type="match status" value="1"/>
</dbReference>
<dbReference type="PANTHER" id="PTHR11390:SF26">
    <property type="entry name" value="DNA TOPOISOMERASE 1"/>
    <property type="match status" value="1"/>
</dbReference>
<dbReference type="InterPro" id="IPR000380">
    <property type="entry name" value="Topo_IA"/>
</dbReference>
<dbReference type="InterPro" id="IPR013497">
    <property type="entry name" value="Topo_IA_cen"/>
</dbReference>
<proteinExistence type="predicted"/>
<dbReference type="SUPFAM" id="SSF56712">
    <property type="entry name" value="Prokaryotic type I DNA topoisomerase"/>
    <property type="match status" value="1"/>
</dbReference>
<keyword evidence="3" id="KW-0799">Topoisomerase</keyword>
<dbReference type="Gene3D" id="3.50.50.60">
    <property type="entry name" value="FAD/NAD(P)-binding domain"/>
    <property type="match status" value="1"/>
</dbReference>
<dbReference type="GO" id="GO:0046872">
    <property type="term" value="F:metal ion binding"/>
    <property type="evidence" value="ECO:0007669"/>
    <property type="project" value="UniProtKB-KW"/>
</dbReference>
<evidence type="ECO:0000256" key="3">
    <source>
        <dbReference type="ARBA" id="ARBA00023029"/>
    </source>
</evidence>
<protein>
    <recommendedName>
        <fullName evidence="6">Topo IA-type catalytic domain-containing protein</fullName>
    </recommendedName>
</protein>
<evidence type="ECO:0000256" key="5">
    <source>
        <dbReference type="ARBA" id="ARBA00023235"/>
    </source>
</evidence>
<evidence type="ECO:0000259" key="6">
    <source>
        <dbReference type="PROSITE" id="PS52039"/>
    </source>
</evidence>
<keyword evidence="2" id="KW-0862">Zinc</keyword>
<accession>X1DFG5</accession>
<dbReference type="AlphaFoldDB" id="X1DFG5"/>
<dbReference type="GO" id="GO:0006281">
    <property type="term" value="P:DNA repair"/>
    <property type="evidence" value="ECO:0007669"/>
    <property type="project" value="TreeGrafter"/>
</dbReference>
<feature type="domain" description="Topo IA-type catalytic" evidence="6">
    <location>
        <begin position="1"/>
        <end position="227"/>
    </location>
</feature>
<dbReference type="InterPro" id="IPR023405">
    <property type="entry name" value="Topo_IA_core_domain"/>
</dbReference>